<accession>A0A0A0LGF0</accession>
<name>A0A0A0LGF0_CUCSA</name>
<dbReference type="OrthoDB" id="2789670at2759"/>
<dbReference type="AlphaFoldDB" id="A0A0A0LGF0"/>
<keyword evidence="5 7" id="KW-0408">Iron</keyword>
<dbReference type="GO" id="GO:0016705">
    <property type="term" value="F:oxidoreductase activity, acting on paired donors, with incorporation or reduction of molecular oxygen"/>
    <property type="evidence" value="ECO:0007669"/>
    <property type="project" value="InterPro"/>
</dbReference>
<dbReference type="SUPFAM" id="SSF48264">
    <property type="entry name" value="Cytochrome P450"/>
    <property type="match status" value="1"/>
</dbReference>
<keyword evidence="11" id="KW-1185">Reference proteome</keyword>
<keyword evidence="9" id="KW-0472">Membrane</keyword>
<keyword evidence="6 8" id="KW-0503">Monooxygenase</keyword>
<dbReference type="PRINTS" id="PR00463">
    <property type="entry name" value="EP450I"/>
</dbReference>
<evidence type="ECO:0000313" key="11">
    <source>
        <dbReference type="Proteomes" id="UP000029981"/>
    </source>
</evidence>
<comment type="similarity">
    <text evidence="1 8">Belongs to the cytochrome P450 family.</text>
</comment>
<evidence type="ECO:0000313" key="10">
    <source>
        <dbReference type="EMBL" id="KGN59907.1"/>
    </source>
</evidence>
<feature type="transmembrane region" description="Helical" evidence="9">
    <location>
        <begin position="72"/>
        <end position="91"/>
    </location>
</feature>
<keyword evidence="4 8" id="KW-0560">Oxidoreductase</keyword>
<dbReference type="InterPro" id="IPR001128">
    <property type="entry name" value="Cyt_P450"/>
</dbReference>
<reference evidence="10 11" key="1">
    <citation type="journal article" date="2009" name="Nat. Genet.">
        <title>The genome of the cucumber, Cucumis sativus L.</title>
        <authorList>
            <person name="Huang S."/>
            <person name="Li R."/>
            <person name="Zhang Z."/>
            <person name="Li L."/>
            <person name="Gu X."/>
            <person name="Fan W."/>
            <person name="Lucas W.J."/>
            <person name="Wang X."/>
            <person name="Xie B."/>
            <person name="Ni P."/>
            <person name="Ren Y."/>
            <person name="Zhu H."/>
            <person name="Li J."/>
            <person name="Lin K."/>
            <person name="Jin W."/>
            <person name="Fei Z."/>
            <person name="Li G."/>
            <person name="Staub J."/>
            <person name="Kilian A."/>
            <person name="van der Vossen E.A."/>
            <person name="Wu Y."/>
            <person name="Guo J."/>
            <person name="He J."/>
            <person name="Jia Z."/>
            <person name="Ren Y."/>
            <person name="Tian G."/>
            <person name="Lu Y."/>
            <person name="Ruan J."/>
            <person name="Qian W."/>
            <person name="Wang M."/>
            <person name="Huang Q."/>
            <person name="Li B."/>
            <person name="Xuan Z."/>
            <person name="Cao J."/>
            <person name="Asan"/>
            <person name="Wu Z."/>
            <person name="Zhang J."/>
            <person name="Cai Q."/>
            <person name="Bai Y."/>
            <person name="Zhao B."/>
            <person name="Han Y."/>
            <person name="Li Y."/>
            <person name="Li X."/>
            <person name="Wang S."/>
            <person name="Shi Q."/>
            <person name="Liu S."/>
            <person name="Cho W.K."/>
            <person name="Kim J.Y."/>
            <person name="Xu Y."/>
            <person name="Heller-Uszynska K."/>
            <person name="Miao H."/>
            <person name="Cheng Z."/>
            <person name="Zhang S."/>
            <person name="Wu J."/>
            <person name="Yang Y."/>
            <person name="Kang H."/>
            <person name="Li M."/>
            <person name="Liang H."/>
            <person name="Ren X."/>
            <person name="Shi Z."/>
            <person name="Wen M."/>
            <person name="Jian M."/>
            <person name="Yang H."/>
            <person name="Zhang G."/>
            <person name="Yang Z."/>
            <person name="Chen R."/>
            <person name="Liu S."/>
            <person name="Li J."/>
            <person name="Ma L."/>
            <person name="Liu H."/>
            <person name="Zhou Y."/>
            <person name="Zhao J."/>
            <person name="Fang X."/>
            <person name="Li G."/>
            <person name="Fang L."/>
            <person name="Li Y."/>
            <person name="Liu D."/>
            <person name="Zheng H."/>
            <person name="Zhang Y."/>
            <person name="Qin N."/>
            <person name="Li Z."/>
            <person name="Yang G."/>
            <person name="Yang S."/>
            <person name="Bolund L."/>
            <person name="Kristiansen K."/>
            <person name="Zheng H."/>
            <person name="Li S."/>
            <person name="Zhang X."/>
            <person name="Yang H."/>
            <person name="Wang J."/>
            <person name="Sun R."/>
            <person name="Zhang B."/>
            <person name="Jiang S."/>
            <person name="Wang J."/>
            <person name="Du Y."/>
            <person name="Li S."/>
        </authorList>
    </citation>
    <scope>NUCLEOTIDE SEQUENCE [LARGE SCALE GENOMIC DNA]</scope>
    <source>
        <strain evidence="11">cv. 9930</strain>
    </source>
</reference>
<keyword evidence="3 7" id="KW-0479">Metal-binding</keyword>
<reference evidence="10 11" key="2">
    <citation type="journal article" date="2009" name="PLoS ONE">
        <title>An integrated genetic and cytogenetic map of the cucumber genome.</title>
        <authorList>
            <person name="Ren Y."/>
            <person name="Zhang Z."/>
            <person name="Liu J."/>
            <person name="Staub J.E."/>
            <person name="Han Y."/>
            <person name="Cheng Z."/>
            <person name="Li X."/>
            <person name="Lu J."/>
            <person name="Miao H."/>
            <person name="Kang H."/>
            <person name="Xie B."/>
            <person name="Gu X."/>
            <person name="Wang X."/>
            <person name="Du Y."/>
            <person name="Jin W."/>
            <person name="Huang S."/>
        </authorList>
    </citation>
    <scope>NUCLEOTIDE SEQUENCE [LARGE SCALE GENOMIC DNA]</scope>
    <source>
        <strain evidence="11">cv. 9930</strain>
    </source>
</reference>
<dbReference type="PANTHER" id="PTHR47947">
    <property type="entry name" value="CYTOCHROME P450 82C3-RELATED"/>
    <property type="match status" value="1"/>
</dbReference>
<organism evidence="10 11">
    <name type="scientific">Cucumis sativus</name>
    <name type="common">Cucumber</name>
    <dbReference type="NCBI Taxonomy" id="3659"/>
    <lineage>
        <taxon>Eukaryota</taxon>
        <taxon>Viridiplantae</taxon>
        <taxon>Streptophyta</taxon>
        <taxon>Embryophyta</taxon>
        <taxon>Tracheophyta</taxon>
        <taxon>Spermatophyta</taxon>
        <taxon>Magnoliopsida</taxon>
        <taxon>eudicotyledons</taxon>
        <taxon>Gunneridae</taxon>
        <taxon>Pentapetalae</taxon>
        <taxon>rosids</taxon>
        <taxon>fabids</taxon>
        <taxon>Cucurbitales</taxon>
        <taxon>Cucurbitaceae</taxon>
        <taxon>Benincaseae</taxon>
        <taxon>Cucumis</taxon>
    </lineage>
</organism>
<reference evidence="10 11" key="3">
    <citation type="journal article" date="2010" name="BMC Genomics">
        <title>Transcriptome sequencing and comparative analysis of cucumber flowers with different sex types.</title>
        <authorList>
            <person name="Guo S."/>
            <person name="Zheng Y."/>
            <person name="Joung J.G."/>
            <person name="Liu S."/>
            <person name="Zhang Z."/>
            <person name="Crasta O.R."/>
            <person name="Sobral B.W."/>
            <person name="Xu Y."/>
            <person name="Huang S."/>
            <person name="Fei Z."/>
        </authorList>
    </citation>
    <scope>NUCLEOTIDE SEQUENCE [LARGE SCALE GENOMIC DNA]</scope>
    <source>
        <strain evidence="11">cv. 9930</strain>
    </source>
</reference>
<dbReference type="KEGG" id="csv:101208814"/>
<gene>
    <name evidence="10" type="ORF">Csa_3G852560</name>
</gene>
<dbReference type="InterPro" id="IPR002401">
    <property type="entry name" value="Cyt_P450_E_grp-I"/>
</dbReference>
<evidence type="ECO:0000256" key="9">
    <source>
        <dbReference type="SAM" id="Phobius"/>
    </source>
</evidence>
<dbReference type="eggNOG" id="KOG0156">
    <property type="taxonomic scope" value="Eukaryota"/>
</dbReference>
<dbReference type="Gene3D" id="1.10.630.10">
    <property type="entry name" value="Cytochrome P450"/>
    <property type="match status" value="1"/>
</dbReference>
<dbReference type="OMA" id="TRMCAGA"/>
<dbReference type="GO" id="GO:0020037">
    <property type="term" value="F:heme binding"/>
    <property type="evidence" value="ECO:0007669"/>
    <property type="project" value="InterPro"/>
</dbReference>
<protein>
    <recommendedName>
        <fullName evidence="12">Cytochrome P450</fullName>
    </recommendedName>
</protein>
<sequence>MPRSFIQGHHYATLSLFSFHFFSTSGEGGYHSDPINVDCIALSHSSVLVRLSIHEIEMEHPEIPSIGVISSYLYSFGAGFFLLVLSFLFVLKKATARKRKEPPEVAGGWPIIGHLRLLKSDSQLPHQTLGALADKYGPIFRIRVGAQPTLIISSSELAKECHTTLDSIVSSHPKSVAGKLLGYNYAAFGTRPYDSFYRRMRKIVASEVLSNRRLELQRDVRVSEVKKALKEVFNQWTKREEGSNHILVDVEELIGNINLKVVLMMVSGKRFLGGSGEVEEMKRYRKVMRDFLDLLGKFVVGDSIPFLRWLDVGGYEKAMKITSKELDSLLEEWLEDHRRKRNSGAIDGEHGDLMDVLLSNLEGMDLGGYDANTVNKATCTSIITGGTDTVTISLAWAVSLLLNNREVLRRAQEELDIHVGNKRLVDELDISKLVYLQAVVNETLRLYPPGPLSGVRVFSEDCIVGGYNIAGGTHLITNLWKIHTNPEVWAEPLEFKPERFLNRNKQLDVKGQRFEFLPFGCGRRSCPGMNLGIQMTQLMLASLIHSFELNTRSDEPVDMAASFGIAMYRTNPLEVLVKPRLLASAYV</sequence>
<dbReference type="Proteomes" id="UP000029981">
    <property type="component" value="Chromosome 3"/>
</dbReference>
<evidence type="ECO:0000256" key="6">
    <source>
        <dbReference type="ARBA" id="ARBA00023033"/>
    </source>
</evidence>
<feature type="binding site" description="axial binding residue" evidence="7">
    <location>
        <position position="526"/>
    </location>
    <ligand>
        <name>heme</name>
        <dbReference type="ChEBI" id="CHEBI:30413"/>
    </ligand>
    <ligandPart>
        <name>Fe</name>
        <dbReference type="ChEBI" id="CHEBI:18248"/>
    </ligandPart>
</feature>
<dbReference type="EMBL" id="CM002924">
    <property type="protein sequence ID" value="KGN59907.1"/>
    <property type="molecule type" value="Genomic_DNA"/>
</dbReference>
<dbReference type="InterPro" id="IPR050651">
    <property type="entry name" value="Plant_Cytochrome_P450_Monoox"/>
</dbReference>
<evidence type="ECO:0000256" key="5">
    <source>
        <dbReference type="ARBA" id="ARBA00023004"/>
    </source>
</evidence>
<dbReference type="PANTHER" id="PTHR47947:SF39">
    <property type="entry name" value="CYTOCHROME P450"/>
    <property type="match status" value="1"/>
</dbReference>
<dbReference type="InterPro" id="IPR017972">
    <property type="entry name" value="Cyt_P450_CS"/>
</dbReference>
<reference evidence="10 11" key="4">
    <citation type="journal article" date="2011" name="BMC Genomics">
        <title>RNA-Seq improves annotation of protein-coding genes in the cucumber genome.</title>
        <authorList>
            <person name="Li Z."/>
            <person name="Zhang Z."/>
            <person name="Yan P."/>
            <person name="Huang S."/>
            <person name="Fei Z."/>
            <person name="Lin K."/>
        </authorList>
    </citation>
    <scope>NUCLEOTIDE SEQUENCE [LARGE SCALE GENOMIC DNA]</scope>
    <source>
        <strain evidence="11">cv. 9930</strain>
    </source>
</reference>
<comment type="cofactor">
    <cofactor evidence="7">
        <name>heme</name>
        <dbReference type="ChEBI" id="CHEBI:30413"/>
    </cofactor>
</comment>
<evidence type="ECO:0008006" key="12">
    <source>
        <dbReference type="Google" id="ProtNLM"/>
    </source>
</evidence>
<dbReference type="PROSITE" id="PS00086">
    <property type="entry name" value="CYTOCHROME_P450"/>
    <property type="match status" value="1"/>
</dbReference>
<evidence type="ECO:0000256" key="8">
    <source>
        <dbReference type="RuleBase" id="RU000461"/>
    </source>
</evidence>
<proteinExistence type="inferred from homology"/>
<dbReference type="STRING" id="3659.A0A0A0LGF0"/>
<dbReference type="GO" id="GO:0005506">
    <property type="term" value="F:iron ion binding"/>
    <property type="evidence" value="ECO:0007669"/>
    <property type="project" value="InterPro"/>
</dbReference>
<dbReference type="PRINTS" id="PR00385">
    <property type="entry name" value="P450"/>
</dbReference>
<evidence type="ECO:0000256" key="3">
    <source>
        <dbReference type="ARBA" id="ARBA00022723"/>
    </source>
</evidence>
<dbReference type="FunFam" id="1.10.630.10:FF:000026">
    <property type="entry name" value="Cytochrome P450 82C4"/>
    <property type="match status" value="1"/>
</dbReference>
<evidence type="ECO:0000256" key="2">
    <source>
        <dbReference type="ARBA" id="ARBA00022617"/>
    </source>
</evidence>
<evidence type="ECO:0000256" key="1">
    <source>
        <dbReference type="ARBA" id="ARBA00010617"/>
    </source>
</evidence>
<evidence type="ECO:0000256" key="7">
    <source>
        <dbReference type="PIRSR" id="PIRSR602401-1"/>
    </source>
</evidence>
<dbReference type="InterPro" id="IPR036396">
    <property type="entry name" value="Cyt_P450_sf"/>
</dbReference>
<keyword evidence="9" id="KW-1133">Transmembrane helix</keyword>
<dbReference type="GO" id="GO:0004497">
    <property type="term" value="F:monooxygenase activity"/>
    <property type="evidence" value="ECO:0000318"/>
    <property type="project" value="GO_Central"/>
</dbReference>
<keyword evidence="9" id="KW-0812">Transmembrane</keyword>
<evidence type="ECO:0000256" key="4">
    <source>
        <dbReference type="ARBA" id="ARBA00023002"/>
    </source>
</evidence>
<dbReference type="Pfam" id="PF00067">
    <property type="entry name" value="p450"/>
    <property type="match status" value="1"/>
</dbReference>
<dbReference type="Gramene" id="KGN59907">
    <property type="protein sequence ID" value="KGN59907"/>
    <property type="gene ID" value="Csa_3G852560"/>
</dbReference>
<keyword evidence="2 7" id="KW-0349">Heme</keyword>